<keyword evidence="1" id="KW-1133">Transmembrane helix</keyword>
<keyword evidence="3" id="KW-1185">Reference proteome</keyword>
<keyword evidence="1" id="KW-0812">Transmembrane</keyword>
<organism evidence="2 3">
    <name type="scientific">Sphingobacterium paludis</name>
    <dbReference type="NCBI Taxonomy" id="1476465"/>
    <lineage>
        <taxon>Bacteria</taxon>
        <taxon>Pseudomonadati</taxon>
        <taxon>Bacteroidota</taxon>
        <taxon>Sphingobacteriia</taxon>
        <taxon>Sphingobacteriales</taxon>
        <taxon>Sphingobacteriaceae</taxon>
        <taxon>Sphingobacterium</taxon>
    </lineage>
</organism>
<name>A0A4R7CRG0_9SPHI</name>
<reference evidence="2 3" key="1">
    <citation type="submission" date="2019-03" db="EMBL/GenBank/DDBJ databases">
        <title>Genomic Encyclopedia of Type Strains, Phase III (KMG-III): the genomes of soil and plant-associated and newly described type strains.</title>
        <authorList>
            <person name="Whitman W."/>
        </authorList>
    </citation>
    <scope>NUCLEOTIDE SEQUENCE [LARGE SCALE GENOMIC DNA]</scope>
    <source>
        <strain evidence="2 3">CGMCC 1.12801</strain>
    </source>
</reference>
<sequence>MLFKSFAFVIALSGPFMTLLMSGFDVKKVMFGAIFMFTDIISSFDPHTEICRHRSIHRVKKRVVGPLKSYSFCHWPKSVSNFQRRHEMTIIVFLLTF</sequence>
<accession>A0A4R7CRG0</accession>
<gene>
    <name evidence="2" type="ORF">B0I21_11183</name>
</gene>
<comment type="caution">
    <text evidence="2">The sequence shown here is derived from an EMBL/GenBank/DDBJ whole genome shotgun (WGS) entry which is preliminary data.</text>
</comment>
<proteinExistence type="predicted"/>
<feature type="transmembrane region" description="Helical" evidence="1">
    <location>
        <begin position="6"/>
        <end position="26"/>
    </location>
</feature>
<dbReference type="EMBL" id="SNZV01000011">
    <property type="protein sequence ID" value="TDS08954.1"/>
    <property type="molecule type" value="Genomic_DNA"/>
</dbReference>
<dbReference type="Proteomes" id="UP000294752">
    <property type="component" value="Unassembled WGS sequence"/>
</dbReference>
<keyword evidence="1" id="KW-0472">Membrane</keyword>
<evidence type="ECO:0000313" key="2">
    <source>
        <dbReference type="EMBL" id="TDS08954.1"/>
    </source>
</evidence>
<dbReference type="AlphaFoldDB" id="A0A4R7CRG0"/>
<evidence type="ECO:0000256" key="1">
    <source>
        <dbReference type="SAM" id="Phobius"/>
    </source>
</evidence>
<evidence type="ECO:0000313" key="3">
    <source>
        <dbReference type="Proteomes" id="UP000294752"/>
    </source>
</evidence>
<protein>
    <submittedName>
        <fullName evidence="2">Uncharacterized protein</fullName>
    </submittedName>
</protein>